<dbReference type="AlphaFoldDB" id="A0A1V3NCT2"/>
<dbReference type="InterPro" id="IPR000340">
    <property type="entry name" value="Dual-sp_phosphatase_cat-dom"/>
</dbReference>
<gene>
    <name evidence="3" type="ORF">B1C78_13845</name>
</gene>
<evidence type="ECO:0000313" key="3">
    <source>
        <dbReference type="EMBL" id="OOG22834.1"/>
    </source>
</evidence>
<keyword evidence="4" id="KW-1185">Reference proteome</keyword>
<dbReference type="InterPro" id="IPR000387">
    <property type="entry name" value="Tyr_Pase_dom"/>
</dbReference>
<dbReference type="OrthoDB" id="196319at2"/>
<dbReference type="Pfam" id="PF00782">
    <property type="entry name" value="DSPc"/>
    <property type="match status" value="1"/>
</dbReference>
<dbReference type="PROSITE" id="PS50054">
    <property type="entry name" value="TYR_PHOSPHATASE_DUAL"/>
    <property type="match status" value="1"/>
</dbReference>
<evidence type="ECO:0008006" key="5">
    <source>
        <dbReference type="Google" id="ProtNLM"/>
    </source>
</evidence>
<dbReference type="InterPro" id="IPR029021">
    <property type="entry name" value="Prot-tyrosine_phosphatase-like"/>
</dbReference>
<dbReference type="EMBL" id="MVBK01000090">
    <property type="protein sequence ID" value="OOG22834.1"/>
    <property type="molecule type" value="Genomic_DNA"/>
</dbReference>
<evidence type="ECO:0000259" key="1">
    <source>
        <dbReference type="PROSITE" id="PS50054"/>
    </source>
</evidence>
<dbReference type="STRING" id="108003.B1C78_13845"/>
<dbReference type="Proteomes" id="UP000189462">
    <property type="component" value="Unassembled WGS sequence"/>
</dbReference>
<feature type="domain" description="Tyrosine-protein phosphatase" evidence="1">
    <location>
        <begin position="7"/>
        <end position="167"/>
    </location>
</feature>
<dbReference type="PROSITE" id="PS50056">
    <property type="entry name" value="TYR_PHOSPHATASE_2"/>
    <property type="match status" value="1"/>
</dbReference>
<sequence length="206" mass="22928">MWTWSLNWNEVHSDLVVGSCPMTAQDLTRIHDRTGVDGVLCVQSDECLGHFGIDYSEHLRHGERIGLDMRRVPMRDFDVADQRRHLANAVRVLGELLSAGRRVYVHCTAGLGRAPLVVVGRLTLAEMMSEAEAFALVKERRPGAVPSPEALAGCRADLVRLHRARIEAEAGRIYRQRSAAGWPGDAESDWLEAERTVLRSALDLPL</sequence>
<name>A0A1V3NCT2_9GAMM</name>
<dbReference type="InterPro" id="IPR020422">
    <property type="entry name" value="TYR_PHOSPHATASE_DUAL_dom"/>
</dbReference>
<dbReference type="InterPro" id="IPR052832">
    <property type="entry name" value="Starch-Glucan_Phosphatase"/>
</dbReference>
<evidence type="ECO:0000313" key="4">
    <source>
        <dbReference type="Proteomes" id="UP000189462"/>
    </source>
</evidence>
<dbReference type="PANTHER" id="PTHR46642">
    <property type="entry name" value="DUAL SPECIFICITY PHOSPHATASE, SUBGROUP, CATALYTIC DOMAIN"/>
    <property type="match status" value="1"/>
</dbReference>
<comment type="caution">
    <text evidence="3">The sequence shown here is derived from an EMBL/GenBank/DDBJ whole genome shotgun (WGS) entry which is preliminary data.</text>
</comment>
<dbReference type="SMART" id="SM00195">
    <property type="entry name" value="DSPc"/>
    <property type="match status" value="1"/>
</dbReference>
<proteinExistence type="predicted"/>
<dbReference type="GO" id="GO:0005983">
    <property type="term" value="P:starch catabolic process"/>
    <property type="evidence" value="ECO:0007669"/>
    <property type="project" value="TreeGrafter"/>
</dbReference>
<dbReference type="Gene3D" id="3.90.190.10">
    <property type="entry name" value="Protein tyrosine phosphatase superfamily"/>
    <property type="match status" value="1"/>
</dbReference>
<dbReference type="GO" id="GO:2001070">
    <property type="term" value="F:starch binding"/>
    <property type="evidence" value="ECO:0007669"/>
    <property type="project" value="TreeGrafter"/>
</dbReference>
<evidence type="ECO:0000259" key="2">
    <source>
        <dbReference type="PROSITE" id="PS50056"/>
    </source>
</evidence>
<protein>
    <recommendedName>
        <fullName evidence="5">Tyrosine specific protein phosphatases domain-containing protein</fullName>
    </recommendedName>
</protein>
<dbReference type="PANTHER" id="PTHR46642:SF8">
    <property type="entry name" value="DUAL SPECIFICITY PROTEIN PHOSPHATASE FAMILY PROTEIN"/>
    <property type="match status" value="1"/>
</dbReference>
<dbReference type="GO" id="GO:0019203">
    <property type="term" value="F:carbohydrate phosphatase activity"/>
    <property type="evidence" value="ECO:0007669"/>
    <property type="project" value="TreeGrafter"/>
</dbReference>
<dbReference type="SUPFAM" id="SSF52799">
    <property type="entry name" value="(Phosphotyrosine protein) phosphatases II"/>
    <property type="match status" value="1"/>
</dbReference>
<dbReference type="FunFam" id="3.90.190.10:FF:000157">
    <property type="entry name" value="Protein-tyrosine phosphatase"/>
    <property type="match status" value="1"/>
</dbReference>
<reference evidence="3 4" key="1">
    <citation type="submission" date="2017-02" db="EMBL/GenBank/DDBJ databases">
        <title>Genomic diversity within the haloalkaliphilic genus Thioalkalivibrio.</title>
        <authorList>
            <person name="Ahn A.-C."/>
            <person name="Meier-Kolthoff J."/>
            <person name="Overmars L."/>
            <person name="Richter M."/>
            <person name="Woyke T."/>
            <person name="Sorokin D.Y."/>
            <person name="Muyzer G."/>
        </authorList>
    </citation>
    <scope>NUCLEOTIDE SEQUENCE [LARGE SCALE GENOMIC DNA]</scope>
    <source>
        <strain evidence="3 4">ALJD</strain>
    </source>
</reference>
<accession>A0A1V3NCT2</accession>
<feature type="domain" description="Tyrosine specific protein phosphatases" evidence="2">
    <location>
        <begin position="84"/>
        <end position="152"/>
    </location>
</feature>
<organism evidence="3 4">
    <name type="scientific">Thioalkalivibrio denitrificans</name>
    <dbReference type="NCBI Taxonomy" id="108003"/>
    <lineage>
        <taxon>Bacteria</taxon>
        <taxon>Pseudomonadati</taxon>
        <taxon>Pseudomonadota</taxon>
        <taxon>Gammaproteobacteria</taxon>
        <taxon>Chromatiales</taxon>
        <taxon>Ectothiorhodospiraceae</taxon>
        <taxon>Thioalkalivibrio</taxon>
    </lineage>
</organism>